<evidence type="ECO:0000256" key="2">
    <source>
        <dbReference type="ARBA" id="ARBA00008096"/>
    </source>
</evidence>
<accession>A0AAV8URA7</accession>
<dbReference type="GO" id="GO:0005789">
    <property type="term" value="C:endoplasmic reticulum membrane"/>
    <property type="evidence" value="ECO:0007669"/>
    <property type="project" value="TreeGrafter"/>
</dbReference>
<evidence type="ECO:0000256" key="5">
    <source>
        <dbReference type="ARBA" id="ARBA00023136"/>
    </source>
</evidence>
<dbReference type="GO" id="GO:0030134">
    <property type="term" value="C:COPII-coated ER to Golgi transport vesicle"/>
    <property type="evidence" value="ECO:0007669"/>
    <property type="project" value="TreeGrafter"/>
</dbReference>
<keyword evidence="5 6" id="KW-0472">Membrane</keyword>
<dbReference type="EMBL" id="JAMWBK010000007">
    <property type="protein sequence ID" value="KAJ8903672.1"/>
    <property type="molecule type" value="Genomic_DNA"/>
</dbReference>
<keyword evidence="3 6" id="KW-0812">Transmembrane</keyword>
<evidence type="ECO:0008006" key="9">
    <source>
        <dbReference type="Google" id="ProtNLM"/>
    </source>
</evidence>
<dbReference type="GO" id="GO:0000139">
    <property type="term" value="C:Golgi membrane"/>
    <property type="evidence" value="ECO:0007669"/>
    <property type="project" value="TreeGrafter"/>
</dbReference>
<gene>
    <name evidence="7" type="ORF">NDN08_004774</name>
</gene>
<protein>
    <recommendedName>
        <fullName evidence="9">Protein TEX261</fullName>
    </recommendedName>
</protein>
<keyword evidence="8" id="KW-1185">Reference proteome</keyword>
<evidence type="ECO:0000256" key="4">
    <source>
        <dbReference type="ARBA" id="ARBA00022989"/>
    </source>
</evidence>
<feature type="transmembrane region" description="Helical" evidence="6">
    <location>
        <begin position="46"/>
        <end position="63"/>
    </location>
</feature>
<evidence type="ECO:0000256" key="1">
    <source>
        <dbReference type="ARBA" id="ARBA00004141"/>
    </source>
</evidence>
<dbReference type="PANTHER" id="PTHR13144">
    <property type="entry name" value="TEX261 PROTEIN"/>
    <property type="match status" value="1"/>
</dbReference>
<proteinExistence type="inferred from homology"/>
<sequence length="239" mass="27110">MWLPSFFVFVVYVSGYLFLLFAAICLACGFYYLAELVEEYTSAAKKVLRVVILIMLGVFVVLWAYERFYFVYCAIGFVSHVTYYQLLKSFPFLQPKTLPFIGSGIMFVINNVAWYRYFHENYNMFYNYRLSPTPSIASFFLLCVWMVPIGFFVSLTVNDSVLPGAGLDAPSSSRDSESKEKKSKSLVAATVFETVKYLKKLVGREDSRGILESTRSSFLDGGVQATRSGVRDTGIDTDK</sequence>
<dbReference type="GO" id="GO:0097020">
    <property type="term" value="F:COPII receptor activity"/>
    <property type="evidence" value="ECO:0007669"/>
    <property type="project" value="InterPro"/>
</dbReference>
<reference evidence="7 8" key="1">
    <citation type="journal article" date="2023" name="Nat. Commun.">
        <title>Origin of minicircular mitochondrial genomes in red algae.</title>
        <authorList>
            <person name="Lee Y."/>
            <person name="Cho C.H."/>
            <person name="Lee Y.M."/>
            <person name="Park S.I."/>
            <person name="Yang J.H."/>
            <person name="West J.A."/>
            <person name="Bhattacharya D."/>
            <person name="Yoon H.S."/>
        </authorList>
    </citation>
    <scope>NUCLEOTIDE SEQUENCE [LARGE SCALE GENOMIC DNA]</scope>
    <source>
        <strain evidence="7 8">CCMP1338</strain>
        <tissue evidence="7">Whole cell</tissue>
    </source>
</reference>
<dbReference type="AlphaFoldDB" id="A0AAV8URA7"/>
<evidence type="ECO:0000313" key="8">
    <source>
        <dbReference type="Proteomes" id="UP001157974"/>
    </source>
</evidence>
<feature type="transmembrane region" description="Helical" evidence="6">
    <location>
        <begin position="137"/>
        <end position="157"/>
    </location>
</feature>
<name>A0AAV8URA7_9RHOD</name>
<dbReference type="Pfam" id="PF04148">
    <property type="entry name" value="Erv26"/>
    <property type="match status" value="1"/>
</dbReference>
<evidence type="ECO:0000313" key="7">
    <source>
        <dbReference type="EMBL" id="KAJ8903672.1"/>
    </source>
</evidence>
<feature type="transmembrane region" description="Helical" evidence="6">
    <location>
        <begin position="6"/>
        <end position="34"/>
    </location>
</feature>
<keyword evidence="4 6" id="KW-1133">Transmembrane helix</keyword>
<comment type="caution">
    <text evidence="7">The sequence shown here is derived from an EMBL/GenBank/DDBJ whole genome shotgun (WGS) entry which is preliminary data.</text>
</comment>
<dbReference type="GO" id="GO:0006888">
    <property type="term" value="P:endoplasmic reticulum to Golgi vesicle-mediated transport"/>
    <property type="evidence" value="ECO:0007669"/>
    <property type="project" value="InterPro"/>
</dbReference>
<dbReference type="InterPro" id="IPR007277">
    <property type="entry name" value="Svp26/Tex261"/>
</dbReference>
<feature type="transmembrane region" description="Helical" evidence="6">
    <location>
        <begin position="69"/>
        <end position="86"/>
    </location>
</feature>
<evidence type="ECO:0000256" key="6">
    <source>
        <dbReference type="SAM" id="Phobius"/>
    </source>
</evidence>
<comment type="similarity">
    <text evidence="2">Belongs to the SVP26 family.</text>
</comment>
<feature type="transmembrane region" description="Helical" evidence="6">
    <location>
        <begin position="98"/>
        <end position="117"/>
    </location>
</feature>
<dbReference type="Proteomes" id="UP001157974">
    <property type="component" value="Unassembled WGS sequence"/>
</dbReference>
<dbReference type="PANTHER" id="PTHR13144:SF0">
    <property type="entry name" value="PROTEIN TEX261"/>
    <property type="match status" value="1"/>
</dbReference>
<organism evidence="7 8">
    <name type="scientific">Rhodosorus marinus</name>
    <dbReference type="NCBI Taxonomy" id="101924"/>
    <lineage>
        <taxon>Eukaryota</taxon>
        <taxon>Rhodophyta</taxon>
        <taxon>Stylonematophyceae</taxon>
        <taxon>Stylonematales</taxon>
        <taxon>Stylonemataceae</taxon>
        <taxon>Rhodosorus</taxon>
    </lineage>
</organism>
<evidence type="ECO:0000256" key="3">
    <source>
        <dbReference type="ARBA" id="ARBA00022692"/>
    </source>
</evidence>
<comment type="subcellular location">
    <subcellularLocation>
        <location evidence="1">Membrane</location>
        <topology evidence="1">Multi-pass membrane protein</topology>
    </subcellularLocation>
</comment>